<accession>F4QDK2</accession>
<proteinExistence type="predicted"/>
<dbReference type="Gene3D" id="1.20.58.80">
    <property type="entry name" value="Phosphotransferase system, lactose/cellobiose-type IIA subunit"/>
    <property type="match status" value="3"/>
</dbReference>
<gene>
    <name evidence="3" type="ORF">DFA_11560</name>
</gene>
<dbReference type="EMBL" id="GL883029">
    <property type="protein sequence ID" value="EGG13799.1"/>
    <property type="molecule type" value="Genomic_DNA"/>
</dbReference>
<organism evidence="3 4">
    <name type="scientific">Cavenderia fasciculata</name>
    <name type="common">Slime mold</name>
    <name type="synonym">Dictyostelium fasciculatum</name>
    <dbReference type="NCBI Taxonomy" id="261658"/>
    <lineage>
        <taxon>Eukaryota</taxon>
        <taxon>Amoebozoa</taxon>
        <taxon>Evosea</taxon>
        <taxon>Eumycetozoa</taxon>
        <taxon>Dictyostelia</taxon>
        <taxon>Acytosteliales</taxon>
        <taxon>Cavenderiaceae</taxon>
        <taxon>Cavenderia</taxon>
    </lineage>
</organism>
<reference evidence="4" key="1">
    <citation type="journal article" date="2011" name="Genome Res.">
        <title>Phylogeny-wide analysis of social amoeba genomes highlights ancient origins for complex intercellular communication.</title>
        <authorList>
            <person name="Heidel A.J."/>
            <person name="Lawal H.M."/>
            <person name="Felder M."/>
            <person name="Schilde C."/>
            <person name="Helps N.R."/>
            <person name="Tunggal B."/>
            <person name="Rivero F."/>
            <person name="John U."/>
            <person name="Schleicher M."/>
            <person name="Eichinger L."/>
            <person name="Platzer M."/>
            <person name="Noegel A.A."/>
            <person name="Schaap P."/>
            <person name="Gloeckner G."/>
        </authorList>
    </citation>
    <scope>NUCLEOTIDE SEQUENCE [LARGE SCALE GENOMIC DNA]</scope>
    <source>
        <strain evidence="4">SH3</strain>
    </source>
</reference>
<dbReference type="KEGG" id="dfa:DFA_11560"/>
<feature type="domain" description="MIT" evidence="2">
    <location>
        <begin position="230"/>
        <end position="307"/>
    </location>
</feature>
<feature type="compositionally biased region" description="Low complexity" evidence="1">
    <location>
        <begin position="79"/>
        <end position="115"/>
    </location>
</feature>
<sequence>MATIQGALDLVKKAVSLDNSGKQQEAISVYALAIEHLRQIFDRGGVDAQTRELLSQKIQEYTKRVDYLKSSLNLHAPTMTSSPLSATSPTSSSSVDSFPSLPPLQSSSSFSSPPSRMSKDQLIQNALNHANMGVKCESENRIADAVDNYQKSSEYLHEASLLEQSIENRLQFLQKKQEYQSRAEQLKSSPFYISQTSSSSSNTFSSDVPFPQVDDIDMSAYNNIELSSNASEFIDMAINYTSEAIKEDDIHNFGKAIQLYLLSIQYFQAALQYETNDKIRTLIGEKLTNNRIRSEFLKNKINYQGQASDVQAIPFALKPGGKYKDPVRKKTVMEKLVKTIKGPKNISDHWL</sequence>
<evidence type="ECO:0000313" key="3">
    <source>
        <dbReference type="EMBL" id="EGG13799.1"/>
    </source>
</evidence>
<dbReference type="SMART" id="SM00745">
    <property type="entry name" value="MIT"/>
    <property type="match status" value="3"/>
</dbReference>
<feature type="domain" description="MIT" evidence="2">
    <location>
        <begin position="2"/>
        <end position="78"/>
    </location>
</feature>
<dbReference type="GeneID" id="14866358"/>
<dbReference type="STRING" id="1054147.F4QDK2"/>
<name>F4QDK2_CACFS</name>
<keyword evidence="4" id="KW-1185">Reference proteome</keyword>
<evidence type="ECO:0000259" key="2">
    <source>
        <dbReference type="SMART" id="SM00745"/>
    </source>
</evidence>
<dbReference type="SUPFAM" id="SSF116846">
    <property type="entry name" value="MIT domain"/>
    <property type="match status" value="3"/>
</dbReference>
<dbReference type="AlphaFoldDB" id="F4QDK2"/>
<feature type="region of interest" description="Disordered" evidence="1">
    <location>
        <begin position="79"/>
        <end position="118"/>
    </location>
</feature>
<dbReference type="InterPro" id="IPR007330">
    <property type="entry name" value="MIT_dom"/>
</dbReference>
<dbReference type="Pfam" id="PF04212">
    <property type="entry name" value="MIT"/>
    <property type="match status" value="3"/>
</dbReference>
<protein>
    <recommendedName>
        <fullName evidence="2">MIT domain-containing protein</fullName>
    </recommendedName>
</protein>
<dbReference type="RefSeq" id="XP_004350507.1">
    <property type="nucleotide sequence ID" value="XM_004350456.1"/>
</dbReference>
<evidence type="ECO:0000313" key="4">
    <source>
        <dbReference type="Proteomes" id="UP000007797"/>
    </source>
</evidence>
<dbReference type="OrthoDB" id="16086at2759"/>
<evidence type="ECO:0000256" key="1">
    <source>
        <dbReference type="SAM" id="MobiDB-lite"/>
    </source>
</evidence>
<dbReference type="OMA" id="YNNIELS"/>
<feature type="domain" description="MIT" evidence="2">
    <location>
        <begin position="119"/>
        <end position="196"/>
    </location>
</feature>
<dbReference type="InterPro" id="IPR036181">
    <property type="entry name" value="MIT_dom_sf"/>
</dbReference>
<dbReference type="Proteomes" id="UP000007797">
    <property type="component" value="Unassembled WGS sequence"/>
</dbReference>